<dbReference type="OrthoDB" id="7728331at2"/>
<keyword evidence="3" id="KW-1185">Reference proteome</keyword>
<dbReference type="RefSeq" id="WP_113288457.1">
    <property type="nucleotide sequence ID" value="NZ_QNTQ01000005.1"/>
</dbReference>
<keyword evidence="1" id="KW-1133">Transmembrane helix</keyword>
<dbReference type="Proteomes" id="UP000253370">
    <property type="component" value="Unassembled WGS sequence"/>
</dbReference>
<feature type="transmembrane region" description="Helical" evidence="1">
    <location>
        <begin position="12"/>
        <end position="34"/>
    </location>
</feature>
<keyword evidence="1" id="KW-0812">Transmembrane</keyword>
<gene>
    <name evidence="2" type="ORF">DRV85_05550</name>
</gene>
<evidence type="ECO:0000256" key="1">
    <source>
        <dbReference type="SAM" id="Phobius"/>
    </source>
</evidence>
<proteinExistence type="predicted"/>
<evidence type="ECO:0000313" key="3">
    <source>
        <dbReference type="Proteomes" id="UP000253370"/>
    </source>
</evidence>
<accession>A0A365UAI4</accession>
<sequence length="161" mass="17875">MKIARDTPEQLVIEDVPWGIAIGIVAFILTFAGIGLLTMLAVFFVGLIFFVFGAGAGTFALWAFVRRTQLILDRNSGLVTWRQRTIFDMTEEHHPLAELTGAEVAGMRRRDSEGTLSSTHRVELIFGEVRLPLTDAYSSSRAHLRIARAINDWLDSGRDAA</sequence>
<dbReference type="EMBL" id="QNTQ01000005">
    <property type="protein sequence ID" value="RBI86220.1"/>
    <property type="molecule type" value="Genomic_DNA"/>
</dbReference>
<dbReference type="AlphaFoldDB" id="A0A365UAI4"/>
<organism evidence="2 3">
    <name type="scientific">Rhodosalinus halophilus</name>
    <dbReference type="NCBI Taxonomy" id="2259333"/>
    <lineage>
        <taxon>Bacteria</taxon>
        <taxon>Pseudomonadati</taxon>
        <taxon>Pseudomonadota</taxon>
        <taxon>Alphaproteobacteria</taxon>
        <taxon>Rhodobacterales</taxon>
        <taxon>Paracoccaceae</taxon>
        <taxon>Rhodosalinus</taxon>
    </lineage>
</organism>
<protein>
    <submittedName>
        <fullName evidence="2">Uncharacterized protein</fullName>
    </submittedName>
</protein>
<name>A0A365UAI4_9RHOB</name>
<keyword evidence="1" id="KW-0472">Membrane</keyword>
<comment type="caution">
    <text evidence="2">The sequence shown here is derived from an EMBL/GenBank/DDBJ whole genome shotgun (WGS) entry which is preliminary data.</text>
</comment>
<feature type="transmembrane region" description="Helical" evidence="1">
    <location>
        <begin position="40"/>
        <end position="65"/>
    </location>
</feature>
<reference evidence="2 3" key="1">
    <citation type="submission" date="2018-07" db="EMBL/GenBank/DDBJ databases">
        <title>Rhodosalinus sp. strain E84T genomic sequence and assembly.</title>
        <authorList>
            <person name="Liu Z.-W."/>
            <person name="Lu D.-C."/>
        </authorList>
    </citation>
    <scope>NUCLEOTIDE SEQUENCE [LARGE SCALE GENOMIC DNA]</scope>
    <source>
        <strain evidence="2 3">E84</strain>
    </source>
</reference>
<evidence type="ECO:0000313" key="2">
    <source>
        <dbReference type="EMBL" id="RBI86220.1"/>
    </source>
</evidence>